<dbReference type="NCBIfam" id="NF040911">
    <property type="entry name" value="KGW_Acineto"/>
    <property type="match status" value="1"/>
</dbReference>
<dbReference type="Proteomes" id="UP001278188">
    <property type="component" value="Unassembled WGS sequence"/>
</dbReference>
<organism evidence="2 3">
    <name type="scientific">Acinetobacter chinensis</name>
    <dbReference type="NCBI Taxonomy" id="2004650"/>
    <lineage>
        <taxon>Bacteria</taxon>
        <taxon>Pseudomonadati</taxon>
        <taxon>Pseudomonadota</taxon>
        <taxon>Gammaproteobacteria</taxon>
        <taxon>Moraxellales</taxon>
        <taxon>Moraxellaceae</taxon>
        <taxon>Acinetobacter</taxon>
    </lineage>
</organism>
<keyword evidence="1" id="KW-0812">Transmembrane</keyword>
<protein>
    <submittedName>
        <fullName evidence="2">KGW motif small protein</fullName>
    </submittedName>
</protein>
<evidence type="ECO:0000313" key="2">
    <source>
        <dbReference type="EMBL" id="MDV2467955.1"/>
    </source>
</evidence>
<keyword evidence="3" id="KW-1185">Reference proteome</keyword>
<name>A0ABU3WC20_9GAMM</name>
<keyword evidence="1" id="KW-1133">Transmembrane helix</keyword>
<feature type="transmembrane region" description="Helical" evidence="1">
    <location>
        <begin position="20"/>
        <end position="40"/>
    </location>
</feature>
<proteinExistence type="predicted"/>
<sequence>MLKTADFTVVDKAVLRKKGWKLFAAVMALQMLFLILGYALQM</sequence>
<dbReference type="EMBL" id="JASVDY010000001">
    <property type="protein sequence ID" value="MDV2467955.1"/>
    <property type="molecule type" value="Genomic_DNA"/>
</dbReference>
<evidence type="ECO:0000256" key="1">
    <source>
        <dbReference type="SAM" id="Phobius"/>
    </source>
</evidence>
<evidence type="ECO:0000313" key="3">
    <source>
        <dbReference type="Proteomes" id="UP001278188"/>
    </source>
</evidence>
<gene>
    <name evidence="2" type="ORF">QR674_03050</name>
</gene>
<comment type="caution">
    <text evidence="2">The sequence shown here is derived from an EMBL/GenBank/DDBJ whole genome shotgun (WGS) entry which is preliminary data.</text>
</comment>
<reference evidence="2 3" key="1">
    <citation type="submission" date="2023-06" db="EMBL/GenBank/DDBJ databases">
        <title>Genomic Analysis of Acinetobacter Strains Recovered from South Australian Aquatic Samples provides Insights into the Circulation of Antibiotic Resistance determinants in the Environment.</title>
        <authorList>
            <person name="Tobin L."/>
            <person name="Jarocki V.M."/>
            <person name="Kenyon J."/>
            <person name="Drigo B."/>
            <person name="Donner E."/>
            <person name="Djordjevic S.P."/>
            <person name="Hamidian M."/>
        </authorList>
    </citation>
    <scope>NUCLEOTIDE SEQUENCE [LARGE SCALE GENOMIC DNA]</scope>
    <source>
        <strain evidence="2 3">SAAc652</strain>
    </source>
</reference>
<keyword evidence="1" id="KW-0472">Membrane</keyword>
<dbReference type="RefSeq" id="WP_317081803.1">
    <property type="nucleotide sequence ID" value="NZ_JASVDY010000001.1"/>
</dbReference>
<accession>A0ABU3WC20</accession>